<dbReference type="FunFam" id="2.10.50.10:FF:000007">
    <property type="entry name" value="TNF receptor superfamily member 14"/>
    <property type="match status" value="1"/>
</dbReference>
<protein>
    <submittedName>
        <fullName evidence="16">Tumor necrosis factor receptor superfamily member 14</fullName>
    </submittedName>
</protein>
<name>L8YGG0_TUPCH</name>
<feature type="chain" id="PRO_5003999098" evidence="14">
    <location>
        <begin position="37"/>
        <end position="237"/>
    </location>
</feature>
<dbReference type="PANTHER" id="PTHR46838">
    <property type="entry name" value="TUMOR NECROSIS FACTOR RECEPTOR SUPERFAMILY MEMBER 14"/>
    <property type="match status" value="1"/>
</dbReference>
<comment type="subcellular location">
    <subcellularLocation>
        <location evidence="1">Membrane</location>
        <topology evidence="1">Single-pass type I membrane protein</topology>
    </subcellularLocation>
</comment>
<accession>L8YGG0</accession>
<dbReference type="STRING" id="246437.L8YGG0"/>
<reference evidence="17" key="2">
    <citation type="journal article" date="2013" name="Nat. Commun.">
        <title>Genome of the Chinese tree shrew.</title>
        <authorList>
            <person name="Fan Y."/>
            <person name="Huang Z.Y."/>
            <person name="Cao C.C."/>
            <person name="Chen C.S."/>
            <person name="Chen Y.X."/>
            <person name="Fan D.D."/>
            <person name="He J."/>
            <person name="Hou H.L."/>
            <person name="Hu L."/>
            <person name="Hu X.T."/>
            <person name="Jiang X.T."/>
            <person name="Lai R."/>
            <person name="Lang Y.S."/>
            <person name="Liang B."/>
            <person name="Liao S.G."/>
            <person name="Mu D."/>
            <person name="Ma Y.Y."/>
            <person name="Niu Y.Y."/>
            <person name="Sun X.Q."/>
            <person name="Xia J.Q."/>
            <person name="Xiao J."/>
            <person name="Xiong Z.Q."/>
            <person name="Xu L."/>
            <person name="Yang L."/>
            <person name="Zhang Y."/>
            <person name="Zhao W."/>
            <person name="Zhao X.D."/>
            <person name="Zheng Y.T."/>
            <person name="Zhou J.M."/>
            <person name="Zhu Y.B."/>
            <person name="Zhang G.J."/>
            <person name="Wang J."/>
            <person name="Yao Y.G."/>
        </authorList>
    </citation>
    <scope>NUCLEOTIDE SEQUENCE [LARGE SCALE GENOMIC DNA]</scope>
</reference>
<dbReference type="GO" id="GO:0002720">
    <property type="term" value="P:positive regulation of cytokine production involved in immune response"/>
    <property type="evidence" value="ECO:0007669"/>
    <property type="project" value="TreeGrafter"/>
</dbReference>
<proteinExistence type="predicted"/>
<dbReference type="Gene3D" id="2.10.50.10">
    <property type="entry name" value="Tumor Necrosis Factor Receptor, subunit A, domain 2"/>
    <property type="match status" value="3"/>
</dbReference>
<evidence type="ECO:0000256" key="3">
    <source>
        <dbReference type="ARBA" id="ARBA00022581"/>
    </source>
</evidence>
<keyword evidence="4 13" id="KW-0812">Transmembrane</keyword>
<dbReference type="InterPro" id="IPR034031">
    <property type="entry name" value="TNFRSF14/UL144_N"/>
</dbReference>
<reference evidence="17" key="1">
    <citation type="submission" date="2012-07" db="EMBL/GenBank/DDBJ databases">
        <title>Genome of the Chinese tree shrew, a rising model animal genetically related to primates.</title>
        <authorList>
            <person name="Zhang G."/>
            <person name="Fan Y."/>
            <person name="Yao Y."/>
            <person name="Huang Z."/>
        </authorList>
    </citation>
    <scope>NUCLEOTIDE SEQUENCE [LARGE SCALE GENOMIC DNA]</scope>
</reference>
<dbReference type="FunFam" id="2.10.50.10:FF:000040">
    <property type="entry name" value="Tumor necrosis factor receptor superfamily member 14"/>
    <property type="match status" value="1"/>
</dbReference>
<evidence type="ECO:0000256" key="1">
    <source>
        <dbReference type="ARBA" id="ARBA00004479"/>
    </source>
</evidence>
<dbReference type="CDD" id="cd10582">
    <property type="entry name" value="TNFRSF14"/>
    <property type="match status" value="1"/>
</dbReference>
<evidence type="ECO:0000313" key="16">
    <source>
        <dbReference type="EMBL" id="ELV14244.1"/>
    </source>
</evidence>
<dbReference type="GO" id="GO:2000406">
    <property type="term" value="P:positive regulation of T cell migration"/>
    <property type="evidence" value="ECO:0007669"/>
    <property type="project" value="TreeGrafter"/>
</dbReference>
<dbReference type="Pfam" id="PF00020">
    <property type="entry name" value="TNFR_c6"/>
    <property type="match status" value="3"/>
</dbReference>
<evidence type="ECO:0000256" key="10">
    <source>
        <dbReference type="ARBA" id="ARBA00023170"/>
    </source>
</evidence>
<feature type="repeat" description="TNFR-Cys" evidence="12">
    <location>
        <begin position="75"/>
        <end position="117"/>
    </location>
</feature>
<gene>
    <name evidence="16" type="ORF">TREES_T100019856</name>
</gene>
<dbReference type="SUPFAM" id="SSF57586">
    <property type="entry name" value="TNF receptor-like"/>
    <property type="match status" value="2"/>
</dbReference>
<sequence>MKPPWRWRPPLWKLAPKAEALRLALYLLLLGPRSTALPTCTEEEYPVGAQCCPKCSPGYHVKYTCGELTGTVCVPCHPGTYTTHHNGLSECLQCRVCEPAMGLVTRRNCSSTENTVCGCSQGHFCDVRDGDHCIVCRPLTVCRPGQRVLERGTESQDTMCQDCPPGTFSLNGTQEECQPWTRCDGALETEAKPGTSSTDVTCSDRSPFLSFIIVIPIVFILRIVCLHWKRRRSPGKQ</sequence>
<feature type="signal peptide" evidence="14">
    <location>
        <begin position="1"/>
        <end position="36"/>
    </location>
</feature>
<organism evidence="16 17">
    <name type="scientific">Tupaia chinensis</name>
    <name type="common">Chinese tree shrew</name>
    <name type="synonym">Tupaia belangeri chinensis</name>
    <dbReference type="NCBI Taxonomy" id="246437"/>
    <lineage>
        <taxon>Eukaryota</taxon>
        <taxon>Metazoa</taxon>
        <taxon>Chordata</taxon>
        <taxon>Craniata</taxon>
        <taxon>Vertebrata</taxon>
        <taxon>Euteleostomi</taxon>
        <taxon>Mammalia</taxon>
        <taxon>Eutheria</taxon>
        <taxon>Euarchontoglires</taxon>
        <taxon>Scandentia</taxon>
        <taxon>Tupaiidae</taxon>
        <taxon>Tupaia</taxon>
    </lineage>
</organism>
<dbReference type="FunFam" id="2.10.50.10:FF:000009">
    <property type="entry name" value="Tumor necrosis factor receptor superfamily member 14"/>
    <property type="match status" value="1"/>
</dbReference>
<dbReference type="InterPro" id="IPR001368">
    <property type="entry name" value="TNFR/NGFR_Cys_rich_reg"/>
</dbReference>
<dbReference type="PRINTS" id="PR01965">
    <property type="entry name" value="TNFACTORR14"/>
</dbReference>
<evidence type="ECO:0000256" key="6">
    <source>
        <dbReference type="ARBA" id="ARBA00022737"/>
    </source>
</evidence>
<evidence type="ECO:0000259" key="15">
    <source>
        <dbReference type="PROSITE" id="PS50050"/>
    </source>
</evidence>
<evidence type="ECO:0000256" key="13">
    <source>
        <dbReference type="SAM" id="Phobius"/>
    </source>
</evidence>
<dbReference type="eggNOG" id="ENOG502S1XZ">
    <property type="taxonomic scope" value="Eukaryota"/>
</dbReference>
<dbReference type="Proteomes" id="UP000011518">
    <property type="component" value="Unassembled WGS sequence"/>
</dbReference>
<dbReference type="GO" id="GO:0050829">
    <property type="term" value="P:defense response to Gram-negative bacterium"/>
    <property type="evidence" value="ECO:0007669"/>
    <property type="project" value="TreeGrafter"/>
</dbReference>
<dbReference type="GO" id="GO:0009897">
    <property type="term" value="C:external side of plasma membrane"/>
    <property type="evidence" value="ECO:0007669"/>
    <property type="project" value="TreeGrafter"/>
</dbReference>
<dbReference type="PROSITE" id="PS50050">
    <property type="entry name" value="TNFR_NGFR_2"/>
    <property type="match status" value="2"/>
</dbReference>
<dbReference type="GO" id="GO:0046642">
    <property type="term" value="P:negative regulation of alpha-beta T cell proliferation"/>
    <property type="evidence" value="ECO:0007669"/>
    <property type="project" value="TreeGrafter"/>
</dbReference>
<evidence type="ECO:0000256" key="9">
    <source>
        <dbReference type="ARBA" id="ARBA00023157"/>
    </source>
</evidence>
<dbReference type="InParanoid" id="L8YGG0"/>
<dbReference type="FunCoup" id="L8YGG0">
    <property type="interactions" value="423"/>
</dbReference>
<evidence type="ECO:0000256" key="4">
    <source>
        <dbReference type="ARBA" id="ARBA00022692"/>
    </source>
</evidence>
<dbReference type="InterPro" id="IPR022332">
    <property type="entry name" value="TNFR_14"/>
</dbReference>
<dbReference type="GO" id="GO:0050830">
    <property type="term" value="P:defense response to Gram-positive bacterium"/>
    <property type="evidence" value="ECO:0007669"/>
    <property type="project" value="TreeGrafter"/>
</dbReference>
<feature type="domain" description="TNFR-Cys" evidence="15">
    <location>
        <begin position="75"/>
        <end position="117"/>
    </location>
</feature>
<comment type="caution">
    <text evidence="12">Lacks conserved residue(s) required for the propagation of feature annotation.</text>
</comment>
<keyword evidence="6" id="KW-0677">Repeat</keyword>
<dbReference type="EMBL" id="KB359209">
    <property type="protein sequence ID" value="ELV14244.1"/>
    <property type="molecule type" value="Genomic_DNA"/>
</dbReference>
<evidence type="ECO:0000256" key="11">
    <source>
        <dbReference type="ARBA" id="ARBA00023180"/>
    </source>
</evidence>
<keyword evidence="11" id="KW-0325">Glycoprotein</keyword>
<feature type="repeat" description="TNFR-Cys" evidence="12">
    <location>
        <begin position="118"/>
        <end position="160"/>
    </location>
</feature>
<evidence type="ECO:0000256" key="14">
    <source>
        <dbReference type="SAM" id="SignalP"/>
    </source>
</evidence>
<keyword evidence="10 16" id="KW-0675">Receptor</keyword>
<evidence type="ECO:0000256" key="12">
    <source>
        <dbReference type="PROSITE-ProRule" id="PRU00206"/>
    </source>
</evidence>
<evidence type="ECO:0000256" key="2">
    <source>
        <dbReference type="ARBA" id="ARBA00022553"/>
    </source>
</evidence>
<feature type="disulfide bond" evidence="12">
    <location>
        <begin position="142"/>
        <end position="160"/>
    </location>
</feature>
<feature type="domain" description="TNFR-Cys" evidence="15">
    <location>
        <begin position="118"/>
        <end position="160"/>
    </location>
</feature>
<dbReference type="PROSITE" id="PS00652">
    <property type="entry name" value="TNFR_NGFR_1"/>
    <property type="match status" value="1"/>
</dbReference>
<keyword evidence="9 12" id="KW-1015">Disulfide bond</keyword>
<evidence type="ECO:0000313" key="17">
    <source>
        <dbReference type="Proteomes" id="UP000011518"/>
    </source>
</evidence>
<keyword evidence="7 13" id="KW-1133">Transmembrane helix</keyword>
<keyword evidence="17" id="KW-1185">Reference proteome</keyword>
<keyword evidence="2" id="KW-0597">Phosphoprotein</keyword>
<dbReference type="AlphaFoldDB" id="L8YGG0"/>
<evidence type="ECO:0000256" key="7">
    <source>
        <dbReference type="ARBA" id="ARBA00022989"/>
    </source>
</evidence>
<feature type="transmembrane region" description="Helical" evidence="13">
    <location>
        <begin position="208"/>
        <end position="228"/>
    </location>
</feature>
<keyword evidence="3" id="KW-0945">Host-virus interaction</keyword>
<evidence type="ECO:0000256" key="5">
    <source>
        <dbReference type="ARBA" id="ARBA00022729"/>
    </source>
</evidence>
<dbReference type="SMART" id="SM00208">
    <property type="entry name" value="TNFR"/>
    <property type="match status" value="4"/>
</dbReference>
<evidence type="ECO:0000256" key="8">
    <source>
        <dbReference type="ARBA" id="ARBA00023136"/>
    </source>
</evidence>
<feature type="disulfide bond" evidence="12">
    <location>
        <begin position="76"/>
        <end position="91"/>
    </location>
</feature>
<dbReference type="PANTHER" id="PTHR46838:SF1">
    <property type="entry name" value="TUMOR NECROSIS FACTOR RECEPTOR SUPERFAMILY MEMBER 14"/>
    <property type="match status" value="1"/>
</dbReference>
<keyword evidence="5 14" id="KW-0732">Signal</keyword>
<keyword evidence="8 13" id="KW-0472">Membrane</keyword>